<feature type="compositionally biased region" description="Low complexity" evidence="1">
    <location>
        <begin position="56"/>
        <end position="69"/>
    </location>
</feature>
<accession>A0A6A6XUG2</accession>
<evidence type="ECO:0000313" key="2">
    <source>
        <dbReference type="EMBL" id="KAF2799384.1"/>
    </source>
</evidence>
<dbReference type="EMBL" id="MU001765">
    <property type="protein sequence ID" value="KAF2799384.1"/>
    <property type="molecule type" value="Genomic_DNA"/>
</dbReference>
<protein>
    <submittedName>
        <fullName evidence="2">Uncharacterized protein</fullName>
    </submittedName>
</protein>
<sequence>MESFSWKKVVKTVTGSQLANVVEEVVSSRGGTQLKDPAYNSGSRVAQPSDPPPPHLYQQQQSPQYQYQQIHGQGESSSYFSGGNPSSPFIPSNSSPPYSPPYSPPSHQGSSFAQGYPLSLQSHSSSHLQPSAGYDPHFNQGQGYAQQESGYGGGTYLDPTASYHSITPTPSSYFQTQADDSQQHGAGGHNFNDDSSQGLHPYPPHTPSALQRSQTSYDDNCGYGTGSGYDSPPAPLDQSQRSYTMPVEHDCIQSWNRYSGQM</sequence>
<feature type="compositionally biased region" description="Low complexity" evidence="1">
    <location>
        <begin position="117"/>
        <end position="131"/>
    </location>
</feature>
<reference evidence="2" key="1">
    <citation type="journal article" date="2020" name="Stud. Mycol.">
        <title>101 Dothideomycetes genomes: a test case for predicting lifestyles and emergence of pathogens.</title>
        <authorList>
            <person name="Haridas S."/>
            <person name="Albert R."/>
            <person name="Binder M."/>
            <person name="Bloem J."/>
            <person name="Labutti K."/>
            <person name="Salamov A."/>
            <person name="Andreopoulos B."/>
            <person name="Baker S."/>
            <person name="Barry K."/>
            <person name="Bills G."/>
            <person name="Bluhm B."/>
            <person name="Cannon C."/>
            <person name="Castanera R."/>
            <person name="Culley D."/>
            <person name="Daum C."/>
            <person name="Ezra D."/>
            <person name="Gonzalez J."/>
            <person name="Henrissat B."/>
            <person name="Kuo A."/>
            <person name="Liang C."/>
            <person name="Lipzen A."/>
            <person name="Lutzoni F."/>
            <person name="Magnuson J."/>
            <person name="Mondo S."/>
            <person name="Nolan M."/>
            <person name="Ohm R."/>
            <person name="Pangilinan J."/>
            <person name="Park H.-J."/>
            <person name="Ramirez L."/>
            <person name="Alfaro M."/>
            <person name="Sun H."/>
            <person name="Tritt A."/>
            <person name="Yoshinaga Y."/>
            <person name="Zwiers L.-H."/>
            <person name="Turgeon B."/>
            <person name="Goodwin S."/>
            <person name="Spatafora J."/>
            <person name="Crous P."/>
            <person name="Grigoriev I."/>
        </authorList>
    </citation>
    <scope>NUCLEOTIDE SEQUENCE</scope>
    <source>
        <strain evidence="2">CBS 109.77</strain>
    </source>
</reference>
<feature type="region of interest" description="Disordered" evidence="1">
    <location>
        <begin position="26"/>
        <end position="243"/>
    </location>
</feature>
<keyword evidence="3" id="KW-1185">Reference proteome</keyword>
<proteinExistence type="predicted"/>
<gene>
    <name evidence="2" type="ORF">K505DRAFT_413703</name>
</gene>
<feature type="compositionally biased region" description="Low complexity" evidence="1">
    <location>
        <begin position="76"/>
        <end position="96"/>
    </location>
</feature>
<organism evidence="2 3">
    <name type="scientific">Melanomma pulvis-pyrius CBS 109.77</name>
    <dbReference type="NCBI Taxonomy" id="1314802"/>
    <lineage>
        <taxon>Eukaryota</taxon>
        <taxon>Fungi</taxon>
        <taxon>Dikarya</taxon>
        <taxon>Ascomycota</taxon>
        <taxon>Pezizomycotina</taxon>
        <taxon>Dothideomycetes</taxon>
        <taxon>Pleosporomycetidae</taxon>
        <taxon>Pleosporales</taxon>
        <taxon>Melanommataceae</taxon>
        <taxon>Melanomma</taxon>
    </lineage>
</organism>
<feature type="compositionally biased region" description="Polar residues" evidence="1">
    <location>
        <begin position="162"/>
        <end position="184"/>
    </location>
</feature>
<name>A0A6A6XUG2_9PLEO</name>
<dbReference type="AlphaFoldDB" id="A0A6A6XUG2"/>
<dbReference type="Proteomes" id="UP000799757">
    <property type="component" value="Unassembled WGS sequence"/>
</dbReference>
<evidence type="ECO:0000256" key="1">
    <source>
        <dbReference type="SAM" id="MobiDB-lite"/>
    </source>
</evidence>
<feature type="compositionally biased region" description="Polar residues" evidence="1">
    <location>
        <begin position="139"/>
        <end position="149"/>
    </location>
</feature>
<feature type="compositionally biased region" description="Polar residues" evidence="1">
    <location>
        <begin position="208"/>
        <end position="218"/>
    </location>
</feature>
<evidence type="ECO:0000313" key="3">
    <source>
        <dbReference type="Proteomes" id="UP000799757"/>
    </source>
</evidence>